<name>A0A239IFT0_9ACTN</name>
<dbReference type="Proteomes" id="UP000198282">
    <property type="component" value="Unassembled WGS sequence"/>
</dbReference>
<evidence type="ECO:0000313" key="4">
    <source>
        <dbReference type="Proteomes" id="UP000198282"/>
    </source>
</evidence>
<evidence type="ECO:0000256" key="1">
    <source>
        <dbReference type="SAM" id="SignalP"/>
    </source>
</evidence>
<feature type="domain" description="DUF11" evidence="2">
    <location>
        <begin position="51"/>
        <end position="153"/>
    </location>
</feature>
<proteinExistence type="predicted"/>
<accession>A0A239IFT0</accession>
<dbReference type="EMBL" id="FZOD01000019">
    <property type="protein sequence ID" value="SNS92510.1"/>
    <property type="molecule type" value="Genomic_DNA"/>
</dbReference>
<keyword evidence="4" id="KW-1185">Reference proteome</keyword>
<dbReference type="InterPro" id="IPR001434">
    <property type="entry name" value="OmcB-like_DUF11"/>
</dbReference>
<dbReference type="RefSeq" id="WP_089208962.1">
    <property type="nucleotide sequence ID" value="NZ_FZOD01000019.1"/>
</dbReference>
<evidence type="ECO:0000313" key="3">
    <source>
        <dbReference type="EMBL" id="SNS92510.1"/>
    </source>
</evidence>
<keyword evidence="1" id="KW-0732">Signal</keyword>
<dbReference type="AlphaFoldDB" id="A0A239IFT0"/>
<feature type="chain" id="PRO_5012195956" evidence="1">
    <location>
        <begin position="30"/>
        <end position="190"/>
    </location>
</feature>
<gene>
    <name evidence="3" type="ORF">SAMN05216276_1019119</name>
</gene>
<dbReference type="Pfam" id="PF01345">
    <property type="entry name" value="DUF11"/>
    <property type="match status" value="1"/>
</dbReference>
<reference evidence="3 4" key="1">
    <citation type="submission" date="2017-06" db="EMBL/GenBank/DDBJ databases">
        <authorList>
            <person name="Kim H.J."/>
            <person name="Triplett B.A."/>
        </authorList>
    </citation>
    <scope>NUCLEOTIDE SEQUENCE [LARGE SCALE GENOMIC DNA]</scope>
    <source>
        <strain evidence="3 4">CGMCC 4.2132</strain>
    </source>
</reference>
<organism evidence="3 4">
    <name type="scientific">Streptosporangium subroseum</name>
    <dbReference type="NCBI Taxonomy" id="106412"/>
    <lineage>
        <taxon>Bacteria</taxon>
        <taxon>Bacillati</taxon>
        <taxon>Actinomycetota</taxon>
        <taxon>Actinomycetes</taxon>
        <taxon>Streptosporangiales</taxon>
        <taxon>Streptosporangiaceae</taxon>
        <taxon>Streptosporangium</taxon>
    </lineage>
</organism>
<evidence type="ECO:0000259" key="2">
    <source>
        <dbReference type="Pfam" id="PF01345"/>
    </source>
</evidence>
<feature type="signal peptide" evidence="1">
    <location>
        <begin position="1"/>
        <end position="29"/>
    </location>
</feature>
<sequence>MRHPISKIAALALVAPLAGTFLLAGPASAAPAKAPAAAVKKADDPFSTFVVQAAASKTVRPGKKITYTIKATNSGPYVSDGGAYFIVAVLPKSVILSGKWTYQGPAKSECASEEQVLICAVDKNLKVKESVSFKFAFKVAKTAKGTLKSTLGVLAYDVPTGAETLSRDELERLGVKSWLFGKNHSTRVAR</sequence>
<dbReference type="OrthoDB" id="3522111at2"/>
<protein>
    <submittedName>
        <fullName evidence="3">Conserved repeat domain-containing protein</fullName>
    </submittedName>
</protein>